<dbReference type="AlphaFoldDB" id="A0A914UML1"/>
<protein>
    <submittedName>
        <fullName evidence="2">MAM domain-containing protein</fullName>
    </submittedName>
</protein>
<proteinExistence type="predicted"/>
<accession>A0A914UML1</accession>
<name>A0A914UML1_9BILA</name>
<dbReference type="Proteomes" id="UP000887566">
    <property type="component" value="Unplaced"/>
</dbReference>
<organism evidence="1 2">
    <name type="scientific">Plectus sambesii</name>
    <dbReference type="NCBI Taxonomy" id="2011161"/>
    <lineage>
        <taxon>Eukaryota</taxon>
        <taxon>Metazoa</taxon>
        <taxon>Ecdysozoa</taxon>
        <taxon>Nematoda</taxon>
        <taxon>Chromadorea</taxon>
        <taxon>Plectida</taxon>
        <taxon>Plectina</taxon>
        <taxon>Plectoidea</taxon>
        <taxon>Plectidae</taxon>
        <taxon>Plectus</taxon>
    </lineage>
</organism>
<evidence type="ECO:0000313" key="1">
    <source>
        <dbReference type="Proteomes" id="UP000887566"/>
    </source>
</evidence>
<dbReference type="WBParaSite" id="PSAMB.scaffold1117size35730.g11209.t1">
    <property type="protein sequence ID" value="PSAMB.scaffold1117size35730.g11209.t1"/>
    <property type="gene ID" value="PSAMB.scaffold1117size35730.g11209"/>
</dbReference>
<reference evidence="2" key="1">
    <citation type="submission" date="2022-11" db="UniProtKB">
        <authorList>
            <consortium name="WormBaseParasite"/>
        </authorList>
    </citation>
    <scope>IDENTIFICATION</scope>
</reference>
<keyword evidence="1" id="KW-1185">Reference proteome</keyword>
<sequence>MRLIVCDMEMDNCLWERQSSVADRKGRSTWQLGSIVLPAGRHQILFVVENLSVDKFVAVDEINLRQTRDGPMAHCQMEI</sequence>
<evidence type="ECO:0000313" key="2">
    <source>
        <dbReference type="WBParaSite" id="PSAMB.scaffold1117size35730.g11209.t1"/>
    </source>
</evidence>